<comment type="pathway">
    <text evidence="1 5">Protein modification; protein lipoylation via endogenous pathway; protein N(6)-(lipoyl)lysine from octanoyl-[acyl-carrier-protein]: step 1/2.</text>
</comment>
<comment type="similarity">
    <text evidence="2 5">Belongs to the LipB family.</text>
</comment>
<dbReference type="InterPro" id="IPR020605">
    <property type="entry name" value="Octanoyltransferase_CS"/>
</dbReference>
<dbReference type="Proteomes" id="UP000053989">
    <property type="component" value="Unassembled WGS sequence"/>
</dbReference>
<dbReference type="Pfam" id="PF21948">
    <property type="entry name" value="LplA-B_cat"/>
    <property type="match status" value="1"/>
</dbReference>
<keyword evidence="11" id="KW-1185">Reference proteome</keyword>
<protein>
    <recommendedName>
        <fullName evidence="5">Octanoyltransferase</fullName>
        <ecNumber evidence="5">2.3.1.181</ecNumber>
    </recommendedName>
</protein>
<reference evidence="10 11" key="1">
    <citation type="submission" date="2014-04" db="EMBL/GenBank/DDBJ databases">
        <authorList>
            <consortium name="DOE Joint Genome Institute"/>
            <person name="Kuo A."/>
            <person name="Kohler A."/>
            <person name="Nagy L.G."/>
            <person name="Floudas D."/>
            <person name="Copeland A."/>
            <person name="Barry K.W."/>
            <person name="Cichocki N."/>
            <person name="Veneault-Fourrey C."/>
            <person name="LaButti K."/>
            <person name="Lindquist E.A."/>
            <person name="Lipzen A."/>
            <person name="Lundell T."/>
            <person name="Morin E."/>
            <person name="Murat C."/>
            <person name="Sun H."/>
            <person name="Tunlid A."/>
            <person name="Henrissat B."/>
            <person name="Grigoriev I.V."/>
            <person name="Hibbett D.S."/>
            <person name="Martin F."/>
            <person name="Nordberg H.P."/>
            <person name="Cantor M.N."/>
            <person name="Hua S.X."/>
        </authorList>
    </citation>
    <scope>NUCLEOTIDE SEQUENCE [LARGE SCALE GENOMIC DNA]</scope>
    <source>
        <strain evidence="10 11">Foug A</strain>
    </source>
</reference>
<dbReference type="NCBIfam" id="TIGR00214">
    <property type="entry name" value="lipB"/>
    <property type="match status" value="1"/>
</dbReference>
<dbReference type="GO" id="GO:0033819">
    <property type="term" value="F:lipoyl(octanoyl) transferase activity"/>
    <property type="evidence" value="ECO:0007669"/>
    <property type="project" value="UniProtKB-EC"/>
</dbReference>
<dbReference type="PROSITE" id="PS51733">
    <property type="entry name" value="BPL_LPL_CATALYTIC"/>
    <property type="match status" value="1"/>
</dbReference>
<feature type="binding site" evidence="7">
    <location>
        <begin position="166"/>
        <end position="168"/>
    </location>
    <ligand>
        <name>substrate</name>
    </ligand>
</feature>
<dbReference type="EC" id="2.3.1.181" evidence="5"/>
<evidence type="ECO:0000256" key="8">
    <source>
        <dbReference type="PIRSR" id="PIRSR016262-3"/>
    </source>
</evidence>
<evidence type="ECO:0000256" key="3">
    <source>
        <dbReference type="ARBA" id="ARBA00022679"/>
    </source>
</evidence>
<dbReference type="EMBL" id="KN822046">
    <property type="protein sequence ID" value="KIM61960.1"/>
    <property type="molecule type" value="Genomic_DNA"/>
</dbReference>
<evidence type="ECO:0000313" key="11">
    <source>
        <dbReference type="Proteomes" id="UP000053989"/>
    </source>
</evidence>
<feature type="active site" description="Acyl-thioester intermediate" evidence="6">
    <location>
        <position position="185"/>
    </location>
</feature>
<evidence type="ECO:0000256" key="5">
    <source>
        <dbReference type="PIRNR" id="PIRNR016262"/>
    </source>
</evidence>
<dbReference type="SUPFAM" id="SSF55681">
    <property type="entry name" value="Class II aaRS and biotin synthetases"/>
    <property type="match status" value="1"/>
</dbReference>
<dbReference type="FunCoup" id="A0A0C3DMT7">
    <property type="interactions" value="561"/>
</dbReference>
<dbReference type="PANTHER" id="PTHR10993:SF7">
    <property type="entry name" value="LIPOYLTRANSFERASE 2, MITOCHONDRIAL-RELATED"/>
    <property type="match status" value="1"/>
</dbReference>
<dbReference type="Gene3D" id="3.30.930.10">
    <property type="entry name" value="Bira Bifunctional Protein, Domain 2"/>
    <property type="match status" value="1"/>
</dbReference>
<dbReference type="GO" id="GO:0009249">
    <property type="term" value="P:protein lipoylation"/>
    <property type="evidence" value="ECO:0007669"/>
    <property type="project" value="InterPro"/>
</dbReference>
<dbReference type="InterPro" id="IPR045864">
    <property type="entry name" value="aa-tRNA-synth_II/BPL/LPL"/>
</dbReference>
<evidence type="ECO:0000313" key="10">
    <source>
        <dbReference type="EMBL" id="KIM61960.1"/>
    </source>
</evidence>
<comment type="function">
    <text evidence="5">Catalyzes the transfer of endogenously produced octanoic acid from octanoyl-acyl-carrier-protein onto the lipoyl domains of lipoate-dependent enzymes. Lipoyl-ACP can also act as a substrate although octanoyl-ACP is likely to be the physiological substrate.</text>
</comment>
<feature type="binding site" evidence="7">
    <location>
        <begin position="83"/>
        <end position="90"/>
    </location>
    <ligand>
        <name>substrate</name>
    </ligand>
</feature>
<reference evidence="11" key="2">
    <citation type="submission" date="2015-01" db="EMBL/GenBank/DDBJ databases">
        <title>Evolutionary Origins and Diversification of the Mycorrhizal Mutualists.</title>
        <authorList>
            <consortium name="DOE Joint Genome Institute"/>
            <consortium name="Mycorrhizal Genomics Consortium"/>
            <person name="Kohler A."/>
            <person name="Kuo A."/>
            <person name="Nagy L.G."/>
            <person name="Floudas D."/>
            <person name="Copeland A."/>
            <person name="Barry K.W."/>
            <person name="Cichocki N."/>
            <person name="Veneault-Fourrey C."/>
            <person name="LaButti K."/>
            <person name="Lindquist E.A."/>
            <person name="Lipzen A."/>
            <person name="Lundell T."/>
            <person name="Morin E."/>
            <person name="Murat C."/>
            <person name="Riley R."/>
            <person name="Ohm R."/>
            <person name="Sun H."/>
            <person name="Tunlid A."/>
            <person name="Henrissat B."/>
            <person name="Grigoriev I.V."/>
            <person name="Hibbett D.S."/>
            <person name="Martin F."/>
        </authorList>
    </citation>
    <scope>NUCLEOTIDE SEQUENCE [LARGE SCALE GENOMIC DNA]</scope>
    <source>
        <strain evidence="11">Foug A</strain>
    </source>
</reference>
<dbReference type="OrthoDB" id="19908at2759"/>
<evidence type="ECO:0000259" key="9">
    <source>
        <dbReference type="PROSITE" id="PS51733"/>
    </source>
</evidence>
<feature type="domain" description="BPL/LPL catalytic" evidence="9">
    <location>
        <begin position="38"/>
        <end position="224"/>
    </location>
</feature>
<comment type="catalytic activity">
    <reaction evidence="5">
        <text>octanoyl-[ACP] + L-lysyl-[protein] = N(6)-octanoyl-L-lysyl-[protein] + holo-[ACP] + H(+)</text>
        <dbReference type="Rhea" id="RHEA:17665"/>
        <dbReference type="Rhea" id="RHEA-COMP:9636"/>
        <dbReference type="Rhea" id="RHEA-COMP:9685"/>
        <dbReference type="Rhea" id="RHEA-COMP:9752"/>
        <dbReference type="Rhea" id="RHEA-COMP:9928"/>
        <dbReference type="ChEBI" id="CHEBI:15378"/>
        <dbReference type="ChEBI" id="CHEBI:29969"/>
        <dbReference type="ChEBI" id="CHEBI:64479"/>
        <dbReference type="ChEBI" id="CHEBI:78463"/>
        <dbReference type="ChEBI" id="CHEBI:78809"/>
        <dbReference type="EC" id="2.3.1.181"/>
    </reaction>
</comment>
<proteinExistence type="inferred from homology"/>
<feature type="binding site" evidence="7">
    <location>
        <begin position="153"/>
        <end position="155"/>
    </location>
    <ligand>
        <name>substrate</name>
    </ligand>
</feature>
<keyword evidence="3 5" id="KW-0808">Transferase</keyword>
<dbReference type="AlphaFoldDB" id="A0A0C3DMT7"/>
<accession>A0A0C3DMT7</accession>
<gene>
    <name evidence="10" type="ORF">SCLCIDRAFT_25436</name>
</gene>
<dbReference type="UniPathway" id="UPA00538">
    <property type="reaction ID" value="UER00592"/>
</dbReference>
<dbReference type="InterPro" id="IPR004143">
    <property type="entry name" value="BPL_LPL_catalytic"/>
</dbReference>
<evidence type="ECO:0000256" key="1">
    <source>
        <dbReference type="ARBA" id="ARBA00004821"/>
    </source>
</evidence>
<evidence type="ECO:0000256" key="4">
    <source>
        <dbReference type="ARBA" id="ARBA00023315"/>
    </source>
</evidence>
<keyword evidence="4 5" id="KW-0012">Acyltransferase</keyword>
<evidence type="ECO:0000256" key="6">
    <source>
        <dbReference type="PIRSR" id="PIRSR016262-1"/>
    </source>
</evidence>
<evidence type="ECO:0000256" key="2">
    <source>
        <dbReference type="ARBA" id="ARBA00007907"/>
    </source>
</evidence>
<dbReference type="PIRSF" id="PIRSF016262">
    <property type="entry name" value="LPLase"/>
    <property type="match status" value="1"/>
</dbReference>
<evidence type="ECO:0000256" key="7">
    <source>
        <dbReference type="PIRSR" id="PIRSR016262-2"/>
    </source>
</evidence>
<dbReference type="HOGENOM" id="CLU_035168_1_2_1"/>
<dbReference type="PROSITE" id="PS01313">
    <property type="entry name" value="LIPB"/>
    <property type="match status" value="1"/>
</dbReference>
<dbReference type="InterPro" id="IPR000544">
    <property type="entry name" value="Octanoyltransferase"/>
</dbReference>
<name>A0A0C3DMT7_9AGAM</name>
<dbReference type="STRING" id="1036808.A0A0C3DMT7"/>
<dbReference type="InParanoid" id="A0A0C3DMT7"/>
<dbReference type="PANTHER" id="PTHR10993">
    <property type="entry name" value="OCTANOYLTRANSFERASE"/>
    <property type="match status" value="1"/>
</dbReference>
<organism evidence="10 11">
    <name type="scientific">Scleroderma citrinum Foug A</name>
    <dbReference type="NCBI Taxonomy" id="1036808"/>
    <lineage>
        <taxon>Eukaryota</taxon>
        <taxon>Fungi</taxon>
        <taxon>Dikarya</taxon>
        <taxon>Basidiomycota</taxon>
        <taxon>Agaricomycotina</taxon>
        <taxon>Agaricomycetes</taxon>
        <taxon>Agaricomycetidae</taxon>
        <taxon>Boletales</taxon>
        <taxon>Sclerodermatineae</taxon>
        <taxon>Sclerodermataceae</taxon>
        <taxon>Scleroderma</taxon>
    </lineage>
</organism>
<feature type="site" description="Lowers pKa of active site Cys" evidence="8">
    <location>
        <position position="150"/>
    </location>
</feature>
<sequence>MSLPPVFYHYFRTPLPYARTLALQEKLHQIQLAARRTSSHHDLLLLLQHRPVYTTGRRQTADELAEERTRLTGIGADFVQAARGGQLTYHGPGQLVGYPLLDLARTSPAMGIRDYICRMQRALQAYLAGEHGLRHVPSEHTGVFLDATTKVASIGVQVRHRLTTHGFAMNVTREPLAWFDQAVACGLADVKAGCIESAVCKPVQVEDAAGGVVAAFGAIYKRDMEKLSVESAGEVGQAIIELEEEAVVAGEWPRTPAL</sequence>